<organism evidence="9 10">
    <name type="scientific">Marasmiellus scandens</name>
    <dbReference type="NCBI Taxonomy" id="2682957"/>
    <lineage>
        <taxon>Eukaryota</taxon>
        <taxon>Fungi</taxon>
        <taxon>Dikarya</taxon>
        <taxon>Basidiomycota</taxon>
        <taxon>Agaricomycotina</taxon>
        <taxon>Agaricomycetes</taxon>
        <taxon>Agaricomycetidae</taxon>
        <taxon>Agaricales</taxon>
        <taxon>Marasmiineae</taxon>
        <taxon>Omphalotaceae</taxon>
        <taxon>Marasmiellus</taxon>
    </lineage>
</organism>
<comment type="caution">
    <text evidence="9">The sequence shown here is derived from an EMBL/GenBank/DDBJ whole genome shotgun (WGS) entry which is preliminary data.</text>
</comment>
<dbReference type="EMBL" id="JBANRG010000079">
    <property type="protein sequence ID" value="KAK7438441.1"/>
    <property type="molecule type" value="Genomic_DNA"/>
</dbReference>
<keyword evidence="3 8" id="KW-0134">Cell wall</keyword>
<feature type="chain" id="PRO_5044992964" description="Hydrophobin" evidence="8">
    <location>
        <begin position="21"/>
        <end position="114"/>
    </location>
</feature>
<protein>
    <recommendedName>
        <fullName evidence="8">Hydrophobin</fullName>
    </recommendedName>
</protein>
<evidence type="ECO:0000256" key="4">
    <source>
        <dbReference type="ARBA" id="ARBA00022525"/>
    </source>
</evidence>
<evidence type="ECO:0000256" key="7">
    <source>
        <dbReference type="ARBA" id="ARBA00093546"/>
    </source>
</evidence>
<dbReference type="Pfam" id="PF01185">
    <property type="entry name" value="Hydrophobin"/>
    <property type="match status" value="1"/>
</dbReference>
<gene>
    <name evidence="9" type="primary">ABH3_2</name>
    <name evidence="9" type="ORF">VKT23_018053</name>
</gene>
<evidence type="ECO:0000313" key="9">
    <source>
        <dbReference type="EMBL" id="KAK7438441.1"/>
    </source>
</evidence>
<evidence type="ECO:0000256" key="1">
    <source>
        <dbReference type="ARBA" id="ARBA00004191"/>
    </source>
</evidence>
<dbReference type="InterPro" id="IPR001338">
    <property type="entry name" value="Class_I_Hydrophobin"/>
</dbReference>
<keyword evidence="6 8" id="KW-1015">Disulfide bond</keyword>
<evidence type="ECO:0000256" key="3">
    <source>
        <dbReference type="ARBA" id="ARBA00022512"/>
    </source>
</evidence>
<evidence type="ECO:0000256" key="8">
    <source>
        <dbReference type="RuleBase" id="RU365009"/>
    </source>
</evidence>
<evidence type="ECO:0000256" key="5">
    <source>
        <dbReference type="ARBA" id="ARBA00022729"/>
    </source>
</evidence>
<evidence type="ECO:0000256" key="6">
    <source>
        <dbReference type="ARBA" id="ARBA00023157"/>
    </source>
</evidence>
<reference evidence="9 10" key="1">
    <citation type="submission" date="2024-01" db="EMBL/GenBank/DDBJ databases">
        <title>A draft genome for the cacao thread blight pathogen Marasmiellus scandens.</title>
        <authorList>
            <person name="Baruah I.K."/>
            <person name="Leung J."/>
            <person name="Bukari Y."/>
            <person name="Amoako-Attah I."/>
            <person name="Meinhardt L.W."/>
            <person name="Bailey B.A."/>
            <person name="Cohen S.P."/>
        </authorList>
    </citation>
    <scope>NUCLEOTIDE SEQUENCE [LARGE SCALE GENOMIC DNA]</scope>
    <source>
        <strain evidence="9 10">GH-19</strain>
    </source>
</reference>
<keyword evidence="5 8" id="KW-0732">Signal</keyword>
<proteinExistence type="inferred from homology"/>
<feature type="signal peptide" evidence="8">
    <location>
        <begin position="1"/>
        <end position="20"/>
    </location>
</feature>
<evidence type="ECO:0000256" key="2">
    <source>
        <dbReference type="ARBA" id="ARBA00010446"/>
    </source>
</evidence>
<dbReference type="SMART" id="SM00075">
    <property type="entry name" value="HYDRO"/>
    <property type="match status" value="1"/>
</dbReference>
<comment type="similarity">
    <text evidence="2 8">Belongs to the fungal hydrophobin family.</text>
</comment>
<dbReference type="CDD" id="cd23507">
    <property type="entry name" value="hydrophobin_I"/>
    <property type="match status" value="1"/>
</dbReference>
<sequence>MFSRLSTLVVAITAASLAVAVPTDGGAQPASQCNTGALQCCNSVQAANSSAVSTLAGLLGIVLGPITGQVGLTCNPISVIGVGGNSCSAQPVCCTGNNFNGLIVAGCTPVNLNL</sequence>
<dbReference type="InterPro" id="IPR019778">
    <property type="entry name" value="Class_I_Hydrophobin_CS"/>
</dbReference>
<dbReference type="PROSITE" id="PS00956">
    <property type="entry name" value="HYDROPHOBIN"/>
    <property type="match status" value="1"/>
</dbReference>
<comment type="subunit">
    <text evidence="7">Self-assembles to form functional amyloid fibrils called rodlets. Self-assembly into fibrillar rodlets occurs spontaneously at hydrophobic:hydrophilic interfaces and the rodlets further associate laterally to form amphipathic monolayers.</text>
</comment>
<evidence type="ECO:0000313" key="10">
    <source>
        <dbReference type="Proteomes" id="UP001498398"/>
    </source>
</evidence>
<dbReference type="Proteomes" id="UP001498398">
    <property type="component" value="Unassembled WGS sequence"/>
</dbReference>
<keyword evidence="10" id="KW-1185">Reference proteome</keyword>
<name>A0ABR1IQH0_9AGAR</name>
<comment type="subcellular location">
    <subcellularLocation>
        <location evidence="1 8">Secreted</location>
        <location evidence="1 8">Cell wall</location>
    </subcellularLocation>
</comment>
<accession>A0ABR1IQH0</accession>
<keyword evidence="4 8" id="KW-0964">Secreted</keyword>